<accession>A0A562QMY9</accession>
<comment type="caution">
    <text evidence="1">The sequence shown here is derived from an EMBL/GenBank/DDBJ whole genome shotgun (WGS) entry which is preliminary data.</text>
</comment>
<dbReference type="EMBL" id="VLKZ01000003">
    <property type="protein sequence ID" value="TWI58122.1"/>
    <property type="molecule type" value="Genomic_DNA"/>
</dbReference>
<proteinExistence type="predicted"/>
<sequence length="105" mass="11922">MINAVFSEEPLIGYICIHEVNSKLINSKASMIRVIALTNQSMIFLSPLKFPLSETVIYQAKIKISQTDIELFGLITASINSNKGKTNHYELTYKQNKENDRIVNM</sequence>
<dbReference type="AlphaFoldDB" id="A0A562QMY9"/>
<keyword evidence="2" id="KW-1185">Reference proteome</keyword>
<protein>
    <submittedName>
        <fullName evidence="1">Uncharacterized protein</fullName>
    </submittedName>
</protein>
<dbReference type="RefSeq" id="WP_144449778.1">
    <property type="nucleotide sequence ID" value="NZ_VLKZ01000003.1"/>
</dbReference>
<name>A0A562QMY9_9BACI</name>
<dbReference type="Proteomes" id="UP000315711">
    <property type="component" value="Unassembled WGS sequence"/>
</dbReference>
<reference evidence="1 2" key="1">
    <citation type="journal article" date="2015" name="Stand. Genomic Sci.">
        <title>Genomic Encyclopedia of Bacterial and Archaeal Type Strains, Phase III: the genomes of soil and plant-associated and newly described type strains.</title>
        <authorList>
            <person name="Whitman W.B."/>
            <person name="Woyke T."/>
            <person name="Klenk H.P."/>
            <person name="Zhou Y."/>
            <person name="Lilburn T.G."/>
            <person name="Beck B.J."/>
            <person name="De Vos P."/>
            <person name="Vandamme P."/>
            <person name="Eisen J.A."/>
            <person name="Garrity G."/>
            <person name="Hugenholtz P."/>
            <person name="Kyrpides N.C."/>
        </authorList>
    </citation>
    <scope>NUCLEOTIDE SEQUENCE [LARGE SCALE GENOMIC DNA]</scope>
    <source>
        <strain evidence="1 2">CGMCC 1.10116</strain>
    </source>
</reference>
<evidence type="ECO:0000313" key="2">
    <source>
        <dbReference type="Proteomes" id="UP000315711"/>
    </source>
</evidence>
<dbReference type="OrthoDB" id="2937328at2"/>
<evidence type="ECO:0000313" key="1">
    <source>
        <dbReference type="EMBL" id="TWI58122.1"/>
    </source>
</evidence>
<gene>
    <name evidence="1" type="ORF">IQ10_01453</name>
</gene>
<organism evidence="1 2">
    <name type="scientific">Halalkalibacter nanhaiisediminis</name>
    <dbReference type="NCBI Taxonomy" id="688079"/>
    <lineage>
        <taxon>Bacteria</taxon>
        <taxon>Bacillati</taxon>
        <taxon>Bacillota</taxon>
        <taxon>Bacilli</taxon>
        <taxon>Bacillales</taxon>
        <taxon>Bacillaceae</taxon>
        <taxon>Halalkalibacter</taxon>
    </lineage>
</organism>